<evidence type="ECO:0000313" key="3">
    <source>
        <dbReference type="EMBL" id="JAA64657.1"/>
    </source>
</evidence>
<feature type="non-terminal residue" evidence="3">
    <location>
        <position position="89"/>
    </location>
</feature>
<sequence length="89" mass="9512">MQVFAFAFICAALPATISTHPHVPSCRVDQRTGYVPVVLRQVMPATPQLPLVTSGVSLTTTYSWDLPTSSTSTNASALKEQHPRAPTCG</sequence>
<feature type="chain" id="PRO_5003981650" description="Secreted peptide" evidence="2">
    <location>
        <begin position="20"/>
        <end position="89"/>
    </location>
</feature>
<feature type="signal peptide" evidence="2">
    <location>
        <begin position="1"/>
        <end position="19"/>
    </location>
</feature>
<evidence type="ECO:0008006" key="4">
    <source>
        <dbReference type="Google" id="ProtNLM"/>
    </source>
</evidence>
<name>L7MLG0_RHIPC</name>
<dbReference type="AlphaFoldDB" id="L7MLG0"/>
<protein>
    <recommendedName>
        <fullName evidence="4">Secreted peptide</fullName>
    </recommendedName>
</protein>
<dbReference type="EMBL" id="GACK01000377">
    <property type="protein sequence ID" value="JAA64657.1"/>
    <property type="molecule type" value="mRNA"/>
</dbReference>
<proteinExistence type="evidence at transcript level"/>
<reference evidence="3" key="2">
    <citation type="journal article" date="2015" name="J. Proteomics">
        <title>Sexual differences in the sialomes of the zebra tick, Rhipicephalus pulchellus.</title>
        <authorList>
            <person name="Tan A.W."/>
            <person name="Francischetti I.M."/>
            <person name="Slovak M."/>
            <person name="Kini R.M."/>
            <person name="Ribeiro J.M."/>
        </authorList>
    </citation>
    <scope>NUCLEOTIDE SEQUENCE</scope>
    <source>
        <tissue evidence="3">Salivary gland</tissue>
    </source>
</reference>
<feature type="region of interest" description="Disordered" evidence="1">
    <location>
        <begin position="68"/>
        <end position="89"/>
    </location>
</feature>
<keyword evidence="2" id="KW-0732">Signal</keyword>
<accession>L7MLG0</accession>
<organism evidence="3">
    <name type="scientific">Rhipicephalus pulchellus</name>
    <name type="common">Yellow backed tick</name>
    <name type="synonym">Dermacentor pulchellus</name>
    <dbReference type="NCBI Taxonomy" id="72859"/>
    <lineage>
        <taxon>Eukaryota</taxon>
        <taxon>Metazoa</taxon>
        <taxon>Ecdysozoa</taxon>
        <taxon>Arthropoda</taxon>
        <taxon>Chelicerata</taxon>
        <taxon>Arachnida</taxon>
        <taxon>Acari</taxon>
        <taxon>Parasitiformes</taxon>
        <taxon>Ixodida</taxon>
        <taxon>Ixodoidea</taxon>
        <taxon>Ixodidae</taxon>
        <taxon>Rhipicephalinae</taxon>
        <taxon>Rhipicephalus</taxon>
        <taxon>Rhipicephalus</taxon>
    </lineage>
</organism>
<evidence type="ECO:0000256" key="2">
    <source>
        <dbReference type="SAM" id="SignalP"/>
    </source>
</evidence>
<reference evidence="3" key="1">
    <citation type="submission" date="2012-11" db="EMBL/GenBank/DDBJ databases">
        <authorList>
            <person name="Lucero-Rivera Y.E."/>
            <person name="Tovar-Ramirez D."/>
        </authorList>
    </citation>
    <scope>NUCLEOTIDE SEQUENCE</scope>
    <source>
        <tissue evidence="3">Salivary gland</tissue>
    </source>
</reference>
<evidence type="ECO:0000256" key="1">
    <source>
        <dbReference type="SAM" id="MobiDB-lite"/>
    </source>
</evidence>